<protein>
    <submittedName>
        <fullName evidence="2">Transcription factor Opi1-domain-containing protein</fullName>
    </submittedName>
</protein>
<dbReference type="GO" id="GO:0005634">
    <property type="term" value="C:nucleus"/>
    <property type="evidence" value="ECO:0007669"/>
    <property type="project" value="TreeGrafter"/>
</dbReference>
<feature type="compositionally biased region" description="Polar residues" evidence="1">
    <location>
        <begin position="20"/>
        <end position="37"/>
    </location>
</feature>
<reference evidence="2 3" key="1">
    <citation type="journal article" date="2018" name="New Phytol.">
        <title>Phylogenomics of Endogonaceae and evolution of mycorrhizas within Mucoromycota.</title>
        <authorList>
            <person name="Chang Y."/>
            <person name="Desiro A."/>
            <person name="Na H."/>
            <person name="Sandor L."/>
            <person name="Lipzen A."/>
            <person name="Clum A."/>
            <person name="Barry K."/>
            <person name="Grigoriev I.V."/>
            <person name="Martin F.M."/>
            <person name="Stajich J.E."/>
            <person name="Smith M.E."/>
            <person name="Bonito G."/>
            <person name="Spatafora J.W."/>
        </authorList>
    </citation>
    <scope>NUCLEOTIDE SEQUENCE [LARGE SCALE GENOMIC DNA]</scope>
    <source>
        <strain evidence="2 3">GMNB39</strain>
    </source>
</reference>
<feature type="compositionally biased region" description="Low complexity" evidence="1">
    <location>
        <begin position="7"/>
        <end position="19"/>
    </location>
</feature>
<dbReference type="AlphaFoldDB" id="A0A433A023"/>
<dbReference type="PANTHER" id="PTHR38406:SF1">
    <property type="entry name" value="TRANSCRIPTIONAL REPRESSOR OPI1"/>
    <property type="match status" value="1"/>
</dbReference>
<evidence type="ECO:0000313" key="3">
    <source>
        <dbReference type="Proteomes" id="UP000268093"/>
    </source>
</evidence>
<dbReference type="Proteomes" id="UP000268093">
    <property type="component" value="Unassembled WGS sequence"/>
</dbReference>
<evidence type="ECO:0000313" key="2">
    <source>
        <dbReference type="EMBL" id="RUO96026.1"/>
    </source>
</evidence>
<feature type="compositionally biased region" description="Acidic residues" evidence="1">
    <location>
        <begin position="581"/>
        <end position="596"/>
    </location>
</feature>
<comment type="caution">
    <text evidence="2">The sequence shown here is derived from an EMBL/GenBank/DDBJ whole genome shotgun (WGS) entry which is preliminary data.</text>
</comment>
<name>A0A433A023_9FUNG</name>
<dbReference type="GO" id="GO:0006357">
    <property type="term" value="P:regulation of transcription by RNA polymerase II"/>
    <property type="evidence" value="ECO:0007669"/>
    <property type="project" value="TreeGrafter"/>
</dbReference>
<keyword evidence="3" id="KW-1185">Reference proteome</keyword>
<dbReference type="GO" id="GO:0005783">
    <property type="term" value="C:endoplasmic reticulum"/>
    <property type="evidence" value="ECO:0007669"/>
    <property type="project" value="TreeGrafter"/>
</dbReference>
<sequence length="623" mass="68563">MADHSQLDSSEASTSASQSHLMSINELCNSTSATTINDPPEQENYEHKAVDQHDPDVQSAAEALGDMARTSASYRGRFEITRISLSRIRQLYACRRQICKPNPVPSEINSNVAPPSRHFTHSTFITFFPYYADNVNLPPLSLPTSSASSTTNTTPLTTPTSTSSSNPMNFTGTPNDNTHFISRLATIPVFQSTLRAYERTKATSRVVQYGANVVESSVKTIAAPLYDKLGVDEWGNRQLDKLERAYPAIVETRPECEERLESSNAAQEMKRRRQNSEGVSEEYTSSHSRNRTRSASRSTSPHRHTLSYSPYGSSSITAVLAPRSRWHQLMVGASTAAGTTAAVVSEESMKCLRYCLSWLQYAVQHIDQQIAILRNFLISLATNAMHNNASAPNSDRALVPAGASSRINEIKKEVVNTLRKVVEVVSKYAGACLPDQAKLSVRGFILSLPGKWASLQNEHSTTPSPMSSPSLGPTSPALSATAGHPYHVQDNAQKILTLAGESVDMLRSVGHIFFDTIERAEGWLDRLRYVGVPGVPDRSARNDDTTLPPLRQSGRSSRTLPPLNSLAKGGVPRFMTTTVSSDEDLEIEDRDSDDEATPSQRMGEFAVPRRRVRKEEADVEMEY</sequence>
<organism evidence="2 3">
    <name type="scientific">Jimgerdemannia flammicorona</name>
    <dbReference type="NCBI Taxonomy" id="994334"/>
    <lineage>
        <taxon>Eukaryota</taxon>
        <taxon>Fungi</taxon>
        <taxon>Fungi incertae sedis</taxon>
        <taxon>Mucoromycota</taxon>
        <taxon>Mucoromycotina</taxon>
        <taxon>Endogonomycetes</taxon>
        <taxon>Endogonales</taxon>
        <taxon>Endogonaceae</taxon>
        <taxon>Jimgerdemannia</taxon>
    </lineage>
</organism>
<evidence type="ECO:0000256" key="1">
    <source>
        <dbReference type="SAM" id="MobiDB-lite"/>
    </source>
</evidence>
<dbReference type="InterPro" id="IPR013927">
    <property type="entry name" value="TF_Opi1_Ccg-8"/>
</dbReference>
<proteinExistence type="predicted"/>
<dbReference type="GO" id="GO:0008654">
    <property type="term" value="P:phospholipid biosynthetic process"/>
    <property type="evidence" value="ECO:0007669"/>
    <property type="project" value="TreeGrafter"/>
</dbReference>
<feature type="region of interest" description="Disordered" evidence="1">
    <location>
        <begin position="1"/>
        <end position="54"/>
    </location>
</feature>
<feature type="region of interest" description="Disordered" evidence="1">
    <location>
        <begin position="144"/>
        <end position="168"/>
    </location>
</feature>
<accession>A0A433A023</accession>
<dbReference type="GO" id="GO:0003714">
    <property type="term" value="F:transcription corepressor activity"/>
    <property type="evidence" value="ECO:0007669"/>
    <property type="project" value="InterPro"/>
</dbReference>
<feature type="region of interest" description="Disordered" evidence="1">
    <location>
        <begin position="456"/>
        <end position="483"/>
    </location>
</feature>
<dbReference type="OrthoDB" id="2441642at2759"/>
<feature type="compositionally biased region" description="Low complexity" evidence="1">
    <location>
        <begin position="460"/>
        <end position="476"/>
    </location>
</feature>
<gene>
    <name evidence="2" type="ORF">BC936DRAFT_142758</name>
</gene>
<feature type="compositionally biased region" description="Low complexity" evidence="1">
    <location>
        <begin position="144"/>
        <end position="167"/>
    </location>
</feature>
<dbReference type="GO" id="GO:0030968">
    <property type="term" value="P:endoplasmic reticulum unfolded protein response"/>
    <property type="evidence" value="ECO:0007669"/>
    <property type="project" value="TreeGrafter"/>
</dbReference>
<dbReference type="Pfam" id="PF08618">
    <property type="entry name" value="Opi1"/>
    <property type="match status" value="2"/>
</dbReference>
<feature type="compositionally biased region" description="Basic and acidic residues" evidence="1">
    <location>
        <begin position="44"/>
        <end position="54"/>
    </location>
</feature>
<feature type="region of interest" description="Disordered" evidence="1">
    <location>
        <begin position="254"/>
        <end position="308"/>
    </location>
</feature>
<dbReference type="PANTHER" id="PTHR38406">
    <property type="entry name" value="TRANSCRIPTIONAL REPRESSOR OPI1"/>
    <property type="match status" value="1"/>
</dbReference>
<feature type="region of interest" description="Disordered" evidence="1">
    <location>
        <begin position="534"/>
        <end position="623"/>
    </location>
</feature>
<dbReference type="EMBL" id="RBNI01023922">
    <property type="protein sequence ID" value="RUO96026.1"/>
    <property type="molecule type" value="Genomic_DNA"/>
</dbReference>
<feature type="compositionally biased region" description="Basic residues" evidence="1">
    <location>
        <begin position="288"/>
        <end position="305"/>
    </location>
</feature>